<dbReference type="InterPro" id="IPR036047">
    <property type="entry name" value="F-box-like_dom_sf"/>
</dbReference>
<dbReference type="Proteomes" id="UP000019116">
    <property type="component" value="Chromosome 4B"/>
</dbReference>
<dbReference type="PANTHER" id="PTHR33207">
    <property type="entry name" value="F-BOX DOMAIN CONTAINING PROTEIN-RELATED"/>
    <property type="match status" value="1"/>
</dbReference>
<reference evidence="2" key="1">
    <citation type="submission" date="2018-08" db="EMBL/GenBank/DDBJ databases">
        <authorList>
            <person name="Rossello M."/>
        </authorList>
    </citation>
    <scope>NUCLEOTIDE SEQUENCE [LARGE SCALE GENOMIC DNA]</scope>
    <source>
        <strain evidence="2">cv. Chinese Spring</strain>
    </source>
</reference>
<accession>A0A3B6IY93</accession>
<evidence type="ECO:0000256" key="1">
    <source>
        <dbReference type="SAM" id="MobiDB-lite"/>
    </source>
</evidence>
<dbReference type="STRING" id="4565.A0A3B6IY93"/>
<feature type="region of interest" description="Disordered" evidence="1">
    <location>
        <begin position="1"/>
        <end position="23"/>
    </location>
</feature>
<sequence length="411" mass="45152">MSTEPRPPPPPPSGAAPAAKPPSIPSTTLATTALATAADGTTTTISSLGQDQLLDIFLRLPNLPALVRAALTCRPWLGAVRSSPSFRRLFRAIHPAPLLGIFLKVDDDTAPSFAPLRRSDPVVTAALRRGDFFLTSLPLDDAWTVTDCRDGYILLWNTLWAVAVVNPMTWAVDVISFPDDVADGSLRDFGFLGFHLLTSEENPRSFRVVCLCADVSRVRAAVFSSETSVWAVHPCGWRSAVKAASRRIIRINTATMDVSSLDLPSHTIIDYWQDDFMVGDTNDGQLCIVHASDDFRLHVWIRSVGGDGIGIWVQQNIVSFSAEIERVTRGLEGQVRVVQVRSGCVYLSMTRITNAGTQRTWFFYLSLETMEIELLIHGTFYDCAFPYRMAWPPCLIGDDGSSTGYEVEASP</sequence>
<evidence type="ECO:0000313" key="3">
    <source>
        <dbReference type="Proteomes" id="UP000019116"/>
    </source>
</evidence>
<dbReference type="AlphaFoldDB" id="A0A3B6IY93"/>
<reference evidence="2" key="2">
    <citation type="submission" date="2018-10" db="UniProtKB">
        <authorList>
            <consortium name="EnsemblPlants"/>
        </authorList>
    </citation>
    <scope>IDENTIFICATION</scope>
</reference>
<dbReference type="SUPFAM" id="SSF81383">
    <property type="entry name" value="F-box domain"/>
    <property type="match status" value="1"/>
</dbReference>
<organism evidence="2">
    <name type="scientific">Triticum aestivum</name>
    <name type="common">Wheat</name>
    <dbReference type="NCBI Taxonomy" id="4565"/>
    <lineage>
        <taxon>Eukaryota</taxon>
        <taxon>Viridiplantae</taxon>
        <taxon>Streptophyta</taxon>
        <taxon>Embryophyta</taxon>
        <taxon>Tracheophyta</taxon>
        <taxon>Spermatophyta</taxon>
        <taxon>Magnoliopsida</taxon>
        <taxon>Liliopsida</taxon>
        <taxon>Poales</taxon>
        <taxon>Poaceae</taxon>
        <taxon>BOP clade</taxon>
        <taxon>Pooideae</taxon>
        <taxon>Triticodae</taxon>
        <taxon>Triticeae</taxon>
        <taxon>Triticinae</taxon>
        <taxon>Triticum</taxon>
    </lineage>
</organism>
<proteinExistence type="predicted"/>
<evidence type="ECO:0008006" key="4">
    <source>
        <dbReference type="Google" id="ProtNLM"/>
    </source>
</evidence>
<dbReference type="EnsemblPlants" id="TraesCS4B02G389600.1">
    <property type="protein sequence ID" value="TraesCS4B02G389600.1"/>
    <property type="gene ID" value="TraesCS4B02G389600"/>
</dbReference>
<evidence type="ECO:0000313" key="2">
    <source>
        <dbReference type="EnsemblPlants" id="TraesCS4B02G389600.1"/>
    </source>
</evidence>
<dbReference type="Gramene" id="TraesCS4B02G389600.1">
    <property type="protein sequence ID" value="TraesCS4B02G389600.1"/>
    <property type="gene ID" value="TraesCS4B02G389600"/>
</dbReference>
<keyword evidence="3" id="KW-1185">Reference proteome</keyword>
<protein>
    <recommendedName>
        <fullName evidence="4">F-box domain-containing protein</fullName>
    </recommendedName>
</protein>
<dbReference type="OrthoDB" id="698888at2759"/>
<dbReference type="Gramene" id="TraesCS4B03G0993100.1">
    <property type="protein sequence ID" value="TraesCS4B03G0993100.1.CDS"/>
    <property type="gene ID" value="TraesCS4B03G0993100"/>
</dbReference>
<name>A0A3B6IY93_WHEAT</name>